<proteinExistence type="predicted"/>
<evidence type="ECO:0000256" key="2">
    <source>
        <dbReference type="SAM" id="SignalP"/>
    </source>
</evidence>
<keyword evidence="3" id="KW-0614">Plasmid</keyword>
<evidence type="ECO:0000313" key="3">
    <source>
        <dbReference type="EMBL" id="CDM08105.1"/>
    </source>
</evidence>
<feature type="chain" id="PRO_5006058334" evidence="2">
    <location>
        <begin position="22"/>
        <end position="337"/>
    </location>
</feature>
<keyword evidence="2" id="KW-0732">Signal</keyword>
<accession>A0A0P0ZGE4</accession>
<evidence type="ECO:0000256" key="1">
    <source>
        <dbReference type="SAM" id="MobiDB-lite"/>
    </source>
</evidence>
<gene>
    <name evidence="3" type="primary">traN</name>
    <name evidence="3" type="ORF">EAMY692_p10058</name>
</gene>
<reference evidence="3" key="1">
    <citation type="submission" date="2013-11" db="EMBL/GenBank/DDBJ databases">
        <title>The novel cryptic plasmid pEA68 of Erwinia amylovora strain 692 and definition of a novel family of plasmids.</title>
        <authorList>
            <person name="Ismail E."/>
            <person name="Blom J."/>
            <person name="Bultreys A."/>
            <person name="Ivanovic M."/>
            <person name="Obradovic A."/>
            <person name="Van Doorn J."/>
            <person name="Bergsma-Vlami M."/>
            <person name="Maes M."/>
            <person name="Willems A."/>
            <person name="Stockwell V."/>
            <person name="Smits T.H.M."/>
            <person name="Pulawska J."/>
        </authorList>
    </citation>
    <scope>NUCLEOTIDE SEQUENCE [LARGE SCALE GENOMIC DNA]</scope>
    <source>
        <strain evidence="3">692</strain>
        <plasmid evidence="3">pEA68</plasmid>
    </source>
</reference>
<dbReference type="AlphaFoldDB" id="A0A0P0ZGE4"/>
<feature type="compositionally biased region" description="Low complexity" evidence="1">
    <location>
        <begin position="23"/>
        <end position="66"/>
    </location>
</feature>
<protein>
    <submittedName>
        <fullName evidence="3">Conjugal transfer protein TraN</fullName>
    </submittedName>
</protein>
<geneLocation type="plasmid" evidence="3">
    <name>pEA68</name>
</geneLocation>
<feature type="signal peptide" evidence="2">
    <location>
        <begin position="1"/>
        <end position="21"/>
    </location>
</feature>
<dbReference type="InterPro" id="IPR022073">
    <property type="entry name" value="T4BSS_DotH_IcmK"/>
</dbReference>
<dbReference type="Pfam" id="PF12293">
    <property type="entry name" value="T4BSS_DotH_IcmK"/>
    <property type="match status" value="1"/>
</dbReference>
<dbReference type="EMBL" id="HG813238">
    <property type="protein sequence ID" value="CDM08105.1"/>
    <property type="molecule type" value="Genomic_DNA"/>
</dbReference>
<name>A0A0P0ZGE4_ERWAM</name>
<organism evidence="3">
    <name type="scientific">Erwinia amylovora</name>
    <name type="common">Fire blight bacteria</name>
    <dbReference type="NCBI Taxonomy" id="552"/>
    <lineage>
        <taxon>Bacteria</taxon>
        <taxon>Pseudomonadati</taxon>
        <taxon>Pseudomonadota</taxon>
        <taxon>Gammaproteobacteria</taxon>
        <taxon>Enterobacterales</taxon>
        <taxon>Erwiniaceae</taxon>
        <taxon>Erwinia</taxon>
    </lineage>
</organism>
<sequence length="337" mass="34778">MAMSNFRTLALWLALCGSAGAATSAGTAPATGSDGGWRTTAPAGGAAGDGQAPSGAPSGGASTAVGPLPGQALPPPVSVSYDQAQATLAPLTPDEIRQLRAQQTEQSRALATPGITGVPRISAQTVSLQPGASLPLVRTAVNWPATVSFIDSTGAPWKILGDPVSGSPDIDVKWIPGMSFMVITARRDFVNTLVTVGLEGLPVPLQISVMSGEADTAKKTWTVDARLDLRIPRRGPGAAPDAPGPSRIGLHDDVLQAFLDGVPPAGAKRLKVTGSVPDTAVWQQGDDLYIRSRADIRDEFDTTLSSADGTHLWKLPLTPRVAFSVDGRTEALSIALE</sequence>
<feature type="region of interest" description="Disordered" evidence="1">
    <location>
        <begin position="23"/>
        <end position="77"/>
    </location>
</feature>